<dbReference type="GO" id="GO:0004324">
    <property type="term" value="F:ferredoxin-NADP+ reductase activity"/>
    <property type="evidence" value="ECO:0007669"/>
    <property type="project" value="UniProtKB-EC"/>
</dbReference>
<dbReference type="RefSeq" id="WP_101535189.1">
    <property type="nucleotide sequence ID" value="NZ_PKUQ01000042.1"/>
</dbReference>
<dbReference type="InterPro" id="IPR039261">
    <property type="entry name" value="FNR_nucleotide-bd"/>
</dbReference>
<dbReference type="Gene3D" id="2.40.30.10">
    <property type="entry name" value="Translation factors"/>
    <property type="match status" value="1"/>
</dbReference>
<dbReference type="PROSITE" id="PS51384">
    <property type="entry name" value="FAD_FR"/>
    <property type="match status" value="1"/>
</dbReference>
<sequence>MSDRKPEGGRTTDAPVKSHQPFADGDAVACFPIVSRTDFSETTFLLEIHHPMMAKAAKPGQFVIVMVNEHGERVPLTIADFDRVKGTITLVVQAVGKSSREMQDACQVGGSIFAIVGPMGIPSEVSNAKKVICVGGGLGVAPIFPQARAFKEAGAYVIGVVGFRSANLMFWEEKFKSVCDEFVVCTDDGSAGIHGLVTQGIEQAIIAHGDINEVVAIGPPIMMRACAETTRPHKIKTMVSLNPIMVDGTGMCGGCRVRVADRIKFACVDGPDFDGHAVDFDDLLSRLHRYKPEEKQAMERYSDSCRRLSLDPTKANDTGTQTAIETGGQ</sequence>
<evidence type="ECO:0000256" key="1">
    <source>
        <dbReference type="SAM" id="MobiDB-lite"/>
    </source>
</evidence>
<dbReference type="AlphaFoldDB" id="A0A2N5XNG2"/>
<dbReference type="CDD" id="cd06219">
    <property type="entry name" value="DHOD_e_trans_like1"/>
    <property type="match status" value="1"/>
</dbReference>
<organism evidence="3 4">
    <name type="scientific">Cohaesibacter celericrescens</name>
    <dbReference type="NCBI Taxonomy" id="2067669"/>
    <lineage>
        <taxon>Bacteria</taxon>
        <taxon>Pseudomonadati</taxon>
        <taxon>Pseudomonadota</taxon>
        <taxon>Alphaproteobacteria</taxon>
        <taxon>Hyphomicrobiales</taxon>
        <taxon>Cohaesibacteraceae</taxon>
    </lineage>
</organism>
<dbReference type="PANTHER" id="PTHR43513:SF3">
    <property type="entry name" value="DIHYDROOROTATE DEHYDROGENASE B (NAD(+)), ELECTRON TRANSFER SUBUNIT-RELATED"/>
    <property type="match status" value="1"/>
</dbReference>
<dbReference type="EMBL" id="PKUQ01000042">
    <property type="protein sequence ID" value="PLW75947.1"/>
    <property type="molecule type" value="Genomic_DNA"/>
</dbReference>
<dbReference type="InterPro" id="IPR017927">
    <property type="entry name" value="FAD-bd_FR_type"/>
</dbReference>
<dbReference type="SUPFAM" id="SSF63380">
    <property type="entry name" value="Riboflavin synthase domain-like"/>
    <property type="match status" value="1"/>
</dbReference>
<dbReference type="PANTHER" id="PTHR43513">
    <property type="entry name" value="DIHYDROOROTATE DEHYDROGENASE B (NAD(+)), ELECTRON TRANSFER SUBUNIT"/>
    <property type="match status" value="1"/>
</dbReference>
<evidence type="ECO:0000313" key="4">
    <source>
        <dbReference type="Proteomes" id="UP000234881"/>
    </source>
</evidence>
<comment type="caution">
    <text evidence="3">The sequence shown here is derived from an EMBL/GenBank/DDBJ whole genome shotgun (WGS) entry which is preliminary data.</text>
</comment>
<dbReference type="NCBIfam" id="NF004862">
    <property type="entry name" value="PRK06222.1"/>
    <property type="match status" value="1"/>
</dbReference>
<dbReference type="EC" id="1.18.1.2" evidence="3"/>
<feature type="compositionally biased region" description="Polar residues" evidence="1">
    <location>
        <begin position="315"/>
        <end position="329"/>
    </location>
</feature>
<evidence type="ECO:0000259" key="2">
    <source>
        <dbReference type="PROSITE" id="PS51384"/>
    </source>
</evidence>
<keyword evidence="3" id="KW-0560">Oxidoreductase</keyword>
<proteinExistence type="predicted"/>
<feature type="domain" description="FAD-binding FR-type" evidence="2">
    <location>
        <begin position="26"/>
        <end position="125"/>
    </location>
</feature>
<dbReference type="Proteomes" id="UP000234881">
    <property type="component" value="Unassembled WGS sequence"/>
</dbReference>
<name>A0A2N5XNG2_9HYPH</name>
<dbReference type="OrthoDB" id="9803192at2"/>
<reference evidence="3 4" key="1">
    <citation type="submission" date="2018-01" db="EMBL/GenBank/DDBJ databases">
        <title>The draft genome sequence of Cohaesibacter sp. H1304.</title>
        <authorList>
            <person name="Wang N.-N."/>
            <person name="Du Z.-J."/>
        </authorList>
    </citation>
    <scope>NUCLEOTIDE SEQUENCE [LARGE SCALE GENOMIC DNA]</scope>
    <source>
        <strain evidence="3 4">H1304</strain>
    </source>
</reference>
<dbReference type="InterPro" id="IPR050353">
    <property type="entry name" value="PyrK_electron_transfer"/>
</dbReference>
<accession>A0A2N5XNG2</accession>
<gene>
    <name evidence="3" type="ORF">C0081_17760</name>
</gene>
<keyword evidence="4" id="KW-1185">Reference proteome</keyword>
<dbReference type="Gene3D" id="3.40.50.80">
    <property type="entry name" value="Nucleotide-binding domain of ferredoxin-NADP reductase (FNR) module"/>
    <property type="match status" value="1"/>
</dbReference>
<dbReference type="InterPro" id="IPR017938">
    <property type="entry name" value="Riboflavin_synthase-like_b-brl"/>
</dbReference>
<feature type="region of interest" description="Disordered" evidence="1">
    <location>
        <begin position="308"/>
        <end position="329"/>
    </location>
</feature>
<dbReference type="InterPro" id="IPR019480">
    <property type="entry name" value="Dihydroorotate_DH_Fe-S-bd"/>
</dbReference>
<dbReference type="SUPFAM" id="SSF52343">
    <property type="entry name" value="Ferredoxin reductase-like, C-terminal NADP-linked domain"/>
    <property type="match status" value="1"/>
</dbReference>
<dbReference type="Pfam" id="PF10418">
    <property type="entry name" value="DHODB_Fe-S_bind"/>
    <property type="match status" value="1"/>
</dbReference>
<evidence type="ECO:0000313" key="3">
    <source>
        <dbReference type="EMBL" id="PLW75947.1"/>
    </source>
</evidence>
<protein>
    <submittedName>
        <fullName evidence="3">Ferredoxin-NADP reductase</fullName>
        <ecNumber evidence="3">1.18.1.2</ecNumber>
    </submittedName>
</protein>